<dbReference type="EMBL" id="CP039690">
    <property type="protein sequence ID" value="QCI69554.1"/>
    <property type="molecule type" value="Genomic_DNA"/>
</dbReference>
<dbReference type="SMART" id="SM00062">
    <property type="entry name" value="PBPb"/>
    <property type="match status" value="1"/>
</dbReference>
<evidence type="ECO:0000259" key="2">
    <source>
        <dbReference type="SMART" id="SM00062"/>
    </source>
</evidence>
<accession>A0A4D7B8P3</accession>
<sequence length="250" mass="26086">MQRTQGQTQPAWRERVTFAYLEEPPFCRREADGQVAGCDVELARHVLAAAGAGPVDFVMAEFADLLPGLVDGRWTMTTGLFITAERARQVAFSRPVWALPDGLLVAAGNPKRLTGYGSIARDAKARLGVIEGQIQHDAARAGGIPPERIVVYATQGEAAEGVGQGEVEAYASVAMAHRGYLAKTGASAFAVVDVAGPARAGGFAFSRANDGLAQAVDAALAGFLGTPAHRALMARHGFGAAEVDRIATAS</sequence>
<dbReference type="PANTHER" id="PTHR35936:SF17">
    <property type="entry name" value="ARGININE-BINDING EXTRACELLULAR PROTEIN ARTP"/>
    <property type="match status" value="1"/>
</dbReference>
<dbReference type="SUPFAM" id="SSF53850">
    <property type="entry name" value="Periplasmic binding protein-like II"/>
    <property type="match status" value="1"/>
</dbReference>
<dbReference type="PANTHER" id="PTHR35936">
    <property type="entry name" value="MEMBRANE-BOUND LYTIC MUREIN TRANSGLYCOSYLASE F"/>
    <property type="match status" value="1"/>
</dbReference>
<evidence type="ECO:0000313" key="3">
    <source>
        <dbReference type="EMBL" id="QCI69554.1"/>
    </source>
</evidence>
<keyword evidence="1" id="KW-0732">Signal</keyword>
<protein>
    <submittedName>
        <fullName evidence="3">Transporter substrate-binding domain-containing protein</fullName>
    </submittedName>
</protein>
<dbReference type="KEGG" id="pstg:E8M01_33395"/>
<dbReference type="InterPro" id="IPR001638">
    <property type="entry name" value="Solute-binding_3/MltF_N"/>
</dbReference>
<feature type="domain" description="Solute-binding protein family 3/N-terminal" evidence="2">
    <location>
        <begin position="15"/>
        <end position="240"/>
    </location>
</feature>
<reference evidence="3 4" key="1">
    <citation type="submission" date="2019-04" db="EMBL/GenBank/DDBJ databases">
        <title>Phreatobacter aquaticus sp. nov.</title>
        <authorList>
            <person name="Choi A."/>
        </authorList>
    </citation>
    <scope>NUCLEOTIDE SEQUENCE [LARGE SCALE GENOMIC DNA]</scope>
    <source>
        <strain evidence="3 4">KCTC 52518</strain>
    </source>
</reference>
<dbReference type="AlphaFoldDB" id="A0A4D7B8P3"/>
<evidence type="ECO:0000313" key="4">
    <source>
        <dbReference type="Proteomes" id="UP000298781"/>
    </source>
</evidence>
<name>A0A4D7B8P3_9HYPH</name>
<dbReference type="Proteomes" id="UP000298781">
    <property type="component" value="Chromosome"/>
</dbReference>
<dbReference type="OrthoDB" id="9768183at2"/>
<dbReference type="Gene3D" id="3.40.190.10">
    <property type="entry name" value="Periplasmic binding protein-like II"/>
    <property type="match status" value="2"/>
</dbReference>
<organism evidence="3 4">
    <name type="scientific">Phreatobacter stygius</name>
    <dbReference type="NCBI Taxonomy" id="1940610"/>
    <lineage>
        <taxon>Bacteria</taxon>
        <taxon>Pseudomonadati</taxon>
        <taxon>Pseudomonadota</taxon>
        <taxon>Alphaproteobacteria</taxon>
        <taxon>Hyphomicrobiales</taxon>
        <taxon>Phreatobacteraceae</taxon>
        <taxon>Phreatobacter</taxon>
    </lineage>
</organism>
<keyword evidence="4" id="KW-1185">Reference proteome</keyword>
<proteinExistence type="predicted"/>
<evidence type="ECO:0000256" key="1">
    <source>
        <dbReference type="ARBA" id="ARBA00022729"/>
    </source>
</evidence>
<dbReference type="Pfam" id="PF00497">
    <property type="entry name" value="SBP_bac_3"/>
    <property type="match status" value="1"/>
</dbReference>
<gene>
    <name evidence="3" type="ORF">E8M01_33395</name>
</gene>